<dbReference type="Proteomes" id="UP000054477">
    <property type="component" value="Unassembled WGS sequence"/>
</dbReference>
<organism evidence="2 3">
    <name type="scientific">Laccaria amethystina LaAM-08-1</name>
    <dbReference type="NCBI Taxonomy" id="1095629"/>
    <lineage>
        <taxon>Eukaryota</taxon>
        <taxon>Fungi</taxon>
        <taxon>Dikarya</taxon>
        <taxon>Basidiomycota</taxon>
        <taxon>Agaricomycotina</taxon>
        <taxon>Agaricomycetes</taxon>
        <taxon>Agaricomycetidae</taxon>
        <taxon>Agaricales</taxon>
        <taxon>Agaricineae</taxon>
        <taxon>Hydnangiaceae</taxon>
        <taxon>Laccaria</taxon>
    </lineage>
</organism>
<protein>
    <recommendedName>
        <fullName evidence="4">Cytochrome c domain-containing protein</fullName>
    </recommendedName>
</protein>
<proteinExistence type="predicted"/>
<evidence type="ECO:0000313" key="2">
    <source>
        <dbReference type="EMBL" id="KIJ97424.1"/>
    </source>
</evidence>
<evidence type="ECO:0000256" key="1">
    <source>
        <dbReference type="SAM" id="MobiDB-lite"/>
    </source>
</evidence>
<dbReference type="HOGENOM" id="CLU_038257_0_0_1"/>
<evidence type="ECO:0008006" key="4">
    <source>
        <dbReference type="Google" id="ProtNLM"/>
    </source>
</evidence>
<dbReference type="OrthoDB" id="5422692at2759"/>
<reference evidence="3" key="2">
    <citation type="submission" date="2015-01" db="EMBL/GenBank/DDBJ databases">
        <title>Evolutionary Origins and Diversification of the Mycorrhizal Mutualists.</title>
        <authorList>
            <consortium name="DOE Joint Genome Institute"/>
            <consortium name="Mycorrhizal Genomics Consortium"/>
            <person name="Kohler A."/>
            <person name="Kuo A."/>
            <person name="Nagy L.G."/>
            <person name="Floudas D."/>
            <person name="Copeland A."/>
            <person name="Barry K.W."/>
            <person name="Cichocki N."/>
            <person name="Veneault-Fourrey C."/>
            <person name="LaButti K."/>
            <person name="Lindquist E.A."/>
            <person name="Lipzen A."/>
            <person name="Lundell T."/>
            <person name="Morin E."/>
            <person name="Murat C."/>
            <person name="Riley R."/>
            <person name="Ohm R."/>
            <person name="Sun H."/>
            <person name="Tunlid A."/>
            <person name="Henrissat B."/>
            <person name="Grigoriev I.V."/>
            <person name="Hibbett D.S."/>
            <person name="Martin F."/>
        </authorList>
    </citation>
    <scope>NUCLEOTIDE SEQUENCE [LARGE SCALE GENOMIC DNA]</scope>
    <source>
        <strain evidence="3">LaAM-08-1</strain>
    </source>
</reference>
<evidence type="ECO:0000313" key="3">
    <source>
        <dbReference type="Proteomes" id="UP000054477"/>
    </source>
</evidence>
<dbReference type="AlphaFoldDB" id="A0A0C9WLP1"/>
<feature type="compositionally biased region" description="Basic residues" evidence="1">
    <location>
        <begin position="426"/>
        <end position="437"/>
    </location>
</feature>
<feature type="region of interest" description="Disordered" evidence="1">
    <location>
        <begin position="411"/>
        <end position="437"/>
    </location>
</feature>
<gene>
    <name evidence="2" type="ORF">K443DRAFT_681521</name>
</gene>
<dbReference type="EMBL" id="KN838693">
    <property type="protein sequence ID" value="KIJ97424.1"/>
    <property type="molecule type" value="Genomic_DNA"/>
</dbReference>
<keyword evidence="3" id="KW-1185">Reference proteome</keyword>
<name>A0A0C9WLP1_9AGAR</name>
<reference evidence="2 3" key="1">
    <citation type="submission" date="2014-04" db="EMBL/GenBank/DDBJ databases">
        <authorList>
            <consortium name="DOE Joint Genome Institute"/>
            <person name="Kuo A."/>
            <person name="Kohler A."/>
            <person name="Nagy L.G."/>
            <person name="Floudas D."/>
            <person name="Copeland A."/>
            <person name="Barry K.W."/>
            <person name="Cichocki N."/>
            <person name="Veneault-Fourrey C."/>
            <person name="LaButti K."/>
            <person name="Lindquist E.A."/>
            <person name="Lipzen A."/>
            <person name="Lundell T."/>
            <person name="Morin E."/>
            <person name="Murat C."/>
            <person name="Sun H."/>
            <person name="Tunlid A."/>
            <person name="Henrissat B."/>
            <person name="Grigoriev I.V."/>
            <person name="Hibbett D.S."/>
            <person name="Martin F."/>
            <person name="Nordberg H.P."/>
            <person name="Cantor M.N."/>
            <person name="Hua S.X."/>
        </authorList>
    </citation>
    <scope>NUCLEOTIDE SEQUENCE [LARGE SCALE GENOMIC DNA]</scope>
    <source>
        <strain evidence="2 3">LaAM-08-1</strain>
    </source>
</reference>
<accession>A0A0C9WLP1</accession>
<sequence>MSDQHRAPSCQCKCAHQTQTDAEKQFNTSSLYHVPDGYTPWSIRNDYPSTTPAHDPTPLFGPDPITQSEKYLEAVKTYCLEGMVENDFVPQKNKKRQWYHAPWMHYSTDGREPLHGLTSERYLPPREFSATQERYTQAWAVGFFNATGASVLGEMWKDPNDPQWTKNIDFPWNTVIYKLLFSNATNNEIPFLAGAPHWQAMIAVQPEDPTKEPDPAVRITNAPNDVRLLQMDIAVKDKRSTATGWVWGTFIYDGNCGKTGYDGLAPVGLSWGNDPKLDQKAYESGERAKDVWIDGPVNDLRASLNGVRPFWGWNGRLAGPVDNFISACQSCHSTAQWNPYTQSQGTSIVPPAPDVTADVKFIPVNDNITMTWFTNVPGGTAIAPRAFSADNSLQLMIGYENYVAWREKNNWEQGGKKGPPPVDRRPTHRRQGPKLEF</sequence>